<protein>
    <submittedName>
        <fullName evidence="1">Uncharacterized protein</fullName>
    </submittedName>
</protein>
<dbReference type="Proteomes" id="UP001629156">
    <property type="component" value="Unassembled WGS sequence"/>
</dbReference>
<gene>
    <name evidence="1" type="ORF">ABS766_11905</name>
</gene>
<organism evidence="1 2">
    <name type="scientific">Flavobacterium rhizosphaerae</name>
    <dbReference type="NCBI Taxonomy" id="3163298"/>
    <lineage>
        <taxon>Bacteria</taxon>
        <taxon>Pseudomonadati</taxon>
        <taxon>Bacteroidota</taxon>
        <taxon>Flavobacteriia</taxon>
        <taxon>Flavobacteriales</taxon>
        <taxon>Flavobacteriaceae</taxon>
        <taxon>Flavobacterium</taxon>
    </lineage>
</organism>
<dbReference type="EMBL" id="JBELPZ010000012">
    <property type="protein sequence ID" value="MFL9845124.1"/>
    <property type="molecule type" value="Genomic_DNA"/>
</dbReference>
<comment type="caution">
    <text evidence="1">The sequence shown here is derived from an EMBL/GenBank/DDBJ whole genome shotgun (WGS) entry which is preliminary data.</text>
</comment>
<dbReference type="RefSeq" id="WP_408085392.1">
    <property type="nucleotide sequence ID" value="NZ_JBELPZ010000012.1"/>
</dbReference>
<name>A0ABW8YXV6_9FLAO</name>
<evidence type="ECO:0000313" key="1">
    <source>
        <dbReference type="EMBL" id="MFL9845124.1"/>
    </source>
</evidence>
<accession>A0ABW8YXV6</accession>
<proteinExistence type="predicted"/>
<keyword evidence="2" id="KW-1185">Reference proteome</keyword>
<evidence type="ECO:0000313" key="2">
    <source>
        <dbReference type="Proteomes" id="UP001629156"/>
    </source>
</evidence>
<sequence>MEYIDQIFDDTQTRVNKGMHKNDINNYADIYIEAFDFRMSLHNGNVLDYIKDDLIYFFAKKLHIDYYFKQTYSPEINLFNLDDLEKMKEIYKLSNLQKEKKHWWLLNEFEDLGIKIRFLKSKLFSFGLEVELYYDEDDCLKGKLYKVDEKSTLLEEIVKPLAYKIALLNEIGFYELPKFRTLQVKDQNQIIKLLIGGSIDTIRNNRNSLNENSTVSSKYTAYKYKEDVKKLFN</sequence>
<reference evidence="1 2" key="1">
    <citation type="submission" date="2024-06" db="EMBL/GenBank/DDBJ databases">
        <authorList>
            <person name="Kaempfer P."/>
            <person name="Viver T."/>
        </authorList>
    </citation>
    <scope>NUCLEOTIDE SEQUENCE [LARGE SCALE GENOMIC DNA]</scope>
    <source>
        <strain evidence="1 2">ST-119</strain>
    </source>
</reference>